<feature type="non-terminal residue" evidence="2">
    <location>
        <position position="116"/>
    </location>
</feature>
<reference evidence="3" key="1">
    <citation type="journal article" date="2023" name="Commun. Biol.">
        <title>Genome analysis of Parmales, the sister group of diatoms, reveals the evolutionary specialization of diatoms from phago-mixotrophs to photoautotrophs.</title>
        <authorList>
            <person name="Ban H."/>
            <person name="Sato S."/>
            <person name="Yoshikawa S."/>
            <person name="Yamada K."/>
            <person name="Nakamura Y."/>
            <person name="Ichinomiya M."/>
            <person name="Sato N."/>
            <person name="Blanc-Mathieu R."/>
            <person name="Endo H."/>
            <person name="Kuwata A."/>
            <person name="Ogata H."/>
        </authorList>
    </citation>
    <scope>NUCLEOTIDE SEQUENCE [LARGE SCALE GENOMIC DNA]</scope>
    <source>
        <strain evidence="3">NIES 3700</strain>
    </source>
</reference>
<dbReference type="Proteomes" id="UP001165122">
    <property type="component" value="Unassembled WGS sequence"/>
</dbReference>
<gene>
    <name evidence="2" type="ORF">TrLO_g11909</name>
</gene>
<name>A0A9W6ZBP2_9STRA</name>
<evidence type="ECO:0000313" key="3">
    <source>
        <dbReference type="Proteomes" id="UP001165122"/>
    </source>
</evidence>
<organism evidence="2 3">
    <name type="scientific">Triparma laevis f. longispina</name>
    <dbReference type="NCBI Taxonomy" id="1714387"/>
    <lineage>
        <taxon>Eukaryota</taxon>
        <taxon>Sar</taxon>
        <taxon>Stramenopiles</taxon>
        <taxon>Ochrophyta</taxon>
        <taxon>Bolidophyceae</taxon>
        <taxon>Parmales</taxon>
        <taxon>Triparmaceae</taxon>
        <taxon>Triparma</taxon>
    </lineage>
</organism>
<sequence length="116" mass="12156">MSEVDASSVVSHASSVSQLDQYIRDQGLEEGPPVSTIVTNGFNPQQQQQHVNLDNLLTTPSSISNNLSALASPNASFGVTTSVKKRAAADHPVAFSVLLEATSTPKGEAGKHLTLD</sequence>
<keyword evidence="3" id="KW-1185">Reference proteome</keyword>
<comment type="caution">
    <text evidence="2">The sequence shown here is derived from an EMBL/GenBank/DDBJ whole genome shotgun (WGS) entry which is preliminary data.</text>
</comment>
<feature type="region of interest" description="Disordered" evidence="1">
    <location>
        <begin position="21"/>
        <end position="45"/>
    </location>
</feature>
<dbReference type="EMBL" id="BRXW01000382">
    <property type="protein sequence ID" value="GMH49326.1"/>
    <property type="molecule type" value="Genomic_DNA"/>
</dbReference>
<proteinExistence type="predicted"/>
<evidence type="ECO:0000256" key="1">
    <source>
        <dbReference type="SAM" id="MobiDB-lite"/>
    </source>
</evidence>
<accession>A0A9W6ZBP2</accession>
<protein>
    <submittedName>
        <fullName evidence="2">Uncharacterized protein</fullName>
    </submittedName>
</protein>
<dbReference type="AlphaFoldDB" id="A0A9W6ZBP2"/>
<feature type="compositionally biased region" description="Polar residues" evidence="1">
    <location>
        <begin position="36"/>
        <end position="45"/>
    </location>
</feature>
<evidence type="ECO:0000313" key="2">
    <source>
        <dbReference type="EMBL" id="GMH49326.1"/>
    </source>
</evidence>